<keyword evidence="3" id="KW-0540">Nuclease</keyword>
<evidence type="ECO:0000313" key="3">
    <source>
        <dbReference type="EMBL" id="MBD8011092.1"/>
    </source>
</evidence>
<keyword evidence="4" id="KW-1185">Reference proteome</keyword>
<comment type="caution">
    <text evidence="3">The sequence shown here is derived from an EMBL/GenBank/DDBJ whole genome shotgun (WGS) entry which is preliminary data.</text>
</comment>
<organism evidence="3 4">
    <name type="scientific">Microbacterium commune</name>
    <dbReference type="NCBI Taxonomy" id="2762219"/>
    <lineage>
        <taxon>Bacteria</taxon>
        <taxon>Bacillati</taxon>
        <taxon>Actinomycetota</taxon>
        <taxon>Actinomycetes</taxon>
        <taxon>Micrococcales</taxon>
        <taxon>Microbacteriaceae</taxon>
        <taxon>Microbacterium</taxon>
    </lineage>
</organism>
<keyword evidence="3" id="KW-0378">Hydrolase</keyword>
<dbReference type="EMBL" id="JACSPX010000001">
    <property type="protein sequence ID" value="MBD8011092.1"/>
    <property type="molecule type" value="Genomic_DNA"/>
</dbReference>
<accession>A0ABR8W264</accession>
<gene>
    <name evidence="3" type="ORF">H9633_02115</name>
</gene>
<dbReference type="GO" id="GO:0004519">
    <property type="term" value="F:endonuclease activity"/>
    <property type="evidence" value="ECO:0007669"/>
    <property type="project" value="UniProtKB-KW"/>
</dbReference>
<dbReference type="InterPro" id="IPR044946">
    <property type="entry name" value="Restrct_endonuc_typeI_TRD_sf"/>
</dbReference>
<evidence type="ECO:0000256" key="2">
    <source>
        <dbReference type="ARBA" id="ARBA00023125"/>
    </source>
</evidence>
<dbReference type="Gene3D" id="3.90.220.20">
    <property type="entry name" value="DNA methylase specificity domains"/>
    <property type="match status" value="2"/>
</dbReference>
<name>A0ABR8W264_9MICO</name>
<dbReference type="RefSeq" id="WP_191711921.1">
    <property type="nucleotide sequence ID" value="NZ_JACSPX010000001.1"/>
</dbReference>
<keyword evidence="2" id="KW-0238">DNA-binding</keyword>
<dbReference type="InterPro" id="IPR052021">
    <property type="entry name" value="Type-I_RS_S_subunit"/>
</dbReference>
<keyword evidence="1" id="KW-0680">Restriction system</keyword>
<evidence type="ECO:0000256" key="1">
    <source>
        <dbReference type="ARBA" id="ARBA00022747"/>
    </source>
</evidence>
<evidence type="ECO:0000313" key="4">
    <source>
        <dbReference type="Proteomes" id="UP000611521"/>
    </source>
</evidence>
<protein>
    <submittedName>
        <fullName evidence="3">Restriction endonuclease subunit S</fullName>
    </submittedName>
</protein>
<dbReference type="SUPFAM" id="SSF116734">
    <property type="entry name" value="DNA methylase specificity domain"/>
    <property type="match status" value="2"/>
</dbReference>
<dbReference type="PANTHER" id="PTHR30408">
    <property type="entry name" value="TYPE-1 RESTRICTION ENZYME ECOKI SPECIFICITY PROTEIN"/>
    <property type="match status" value="1"/>
</dbReference>
<reference evidence="3 4" key="1">
    <citation type="submission" date="2020-08" db="EMBL/GenBank/DDBJ databases">
        <title>A Genomic Blueprint of the Chicken Gut Microbiome.</title>
        <authorList>
            <person name="Gilroy R."/>
            <person name="Ravi A."/>
            <person name="Getino M."/>
            <person name="Pursley I."/>
            <person name="Horton D.L."/>
            <person name="Alikhan N.-F."/>
            <person name="Baker D."/>
            <person name="Gharbi K."/>
            <person name="Hall N."/>
            <person name="Watson M."/>
            <person name="Adriaenssens E.M."/>
            <person name="Foster-Nyarko E."/>
            <person name="Jarju S."/>
            <person name="Secka A."/>
            <person name="Antonio M."/>
            <person name="Oren A."/>
            <person name="Chaudhuri R."/>
            <person name="La Ragione R.M."/>
            <person name="Hildebrand F."/>
            <person name="Pallen M.J."/>
        </authorList>
    </citation>
    <scope>NUCLEOTIDE SEQUENCE [LARGE SCALE GENOMIC DNA]</scope>
    <source>
        <strain evidence="3 4">Re1</strain>
    </source>
</reference>
<keyword evidence="3" id="KW-0255">Endonuclease</keyword>
<sequence length="347" mass="38556">MFEADFDVPRFGEYLLRSKPYVAKFGAASDGVRIGQWDLDISRMRNIEVSLPQADEQAAIAKYLAHANARINKAIAAKRRLIALLEEQKRVEVSTLISSGDVNTGDRWFPVVRNGWSVVPLGRVLHRAVDGPHFSPTYSDSGVPFLSARNIRPGAWSFDDLKYVDEGLAAEFDRRVRPEKGDVLYTKGGTTGVAKAVDLEERFQVWVHIAVLKLIRDLVSPEFLEIVLNSPACYEQSQLETRGATNQDLGLGRMKRISIPLAPPEAQASFVRQARIAAQKINSVTQKTRREIELLQEFRTRLVADVVTGQVDVRAIAVTLPDAPESFDNTVSAIDDVLEEALSEGED</sequence>
<proteinExistence type="predicted"/>
<dbReference type="Gene3D" id="1.10.287.1120">
    <property type="entry name" value="Bipartite methylase S protein"/>
    <property type="match status" value="1"/>
</dbReference>
<dbReference type="PANTHER" id="PTHR30408:SF12">
    <property type="entry name" value="TYPE I RESTRICTION ENZYME MJAVIII SPECIFICITY SUBUNIT"/>
    <property type="match status" value="1"/>
</dbReference>
<dbReference type="Proteomes" id="UP000611521">
    <property type="component" value="Unassembled WGS sequence"/>
</dbReference>